<dbReference type="Proteomes" id="UP001236652">
    <property type="component" value="Chromosome"/>
</dbReference>
<dbReference type="Gene3D" id="3.40.50.620">
    <property type="entry name" value="HUPs"/>
    <property type="match status" value="1"/>
</dbReference>
<dbReference type="Pfam" id="PF01171">
    <property type="entry name" value="ATP_bind_3"/>
    <property type="match status" value="1"/>
</dbReference>
<comment type="domain">
    <text evidence="8">The N-terminal region contains the highly conserved SGGXDS motif, predicted to be a P-loop motif involved in ATP binding.</text>
</comment>
<evidence type="ECO:0000313" key="10">
    <source>
        <dbReference type="EMBL" id="WIF98214.1"/>
    </source>
</evidence>
<evidence type="ECO:0000256" key="5">
    <source>
        <dbReference type="ARBA" id="ARBA00022741"/>
    </source>
</evidence>
<dbReference type="PANTHER" id="PTHR43033:SF1">
    <property type="entry name" value="TRNA(ILE)-LYSIDINE SYNTHASE-RELATED"/>
    <property type="match status" value="1"/>
</dbReference>
<dbReference type="CDD" id="cd01992">
    <property type="entry name" value="TilS_N"/>
    <property type="match status" value="1"/>
</dbReference>
<dbReference type="SUPFAM" id="SSF82829">
    <property type="entry name" value="MesJ substrate recognition domain-like"/>
    <property type="match status" value="1"/>
</dbReference>
<evidence type="ECO:0000256" key="3">
    <source>
        <dbReference type="ARBA" id="ARBA00022598"/>
    </source>
</evidence>
<accession>A0ABY8V0Q8</accession>
<dbReference type="Gene3D" id="3.30.465.60">
    <property type="match status" value="1"/>
</dbReference>
<comment type="function">
    <text evidence="8">Ligates lysine onto the cytidine present at position 34 of the AUA codon-specific tRNA(Ile) that contains the anticodon CAU, in an ATP-dependent manner. Cytidine is converted to lysidine, thus changing the amino acid specificity of the tRNA from methionine to isoleucine.</text>
</comment>
<dbReference type="InterPro" id="IPR012094">
    <property type="entry name" value="tRNA_Ile_lys_synt"/>
</dbReference>
<dbReference type="EC" id="6.3.4.19" evidence="8"/>
<evidence type="ECO:0000313" key="11">
    <source>
        <dbReference type="Proteomes" id="UP001236652"/>
    </source>
</evidence>
<evidence type="ECO:0000256" key="8">
    <source>
        <dbReference type="HAMAP-Rule" id="MF_01161"/>
    </source>
</evidence>
<dbReference type="NCBIfam" id="TIGR02433">
    <property type="entry name" value="lysidine_TilS_C"/>
    <property type="match status" value="1"/>
</dbReference>
<sequence>MGQLFSQKVDQFAQRHQLFSANSTILVAVSGGPDSMALLHYLKSREQRFGIDLVVLTIDHSLRGVDSKEDVHYVSTTCKKWDIKCETVTLDVPSFKEEHGLGTQEAARKLRYRYFSDQMRKHHADFLAMGHHGDDQVETILMEMVRGAEPSSIRGIPVYRSFSIGQIIRPLLCVTKQEIEAYCEEVGITPRIDESNKSTTYTRNAMRAHVLPVLKSHNPKVHEHMQYFQEYQRDDEAYMMQESKRIFESSLFDKKDHEIQFNRSDFLNVPSPLQRRTFHLILNYLYQEPSFDVTYHHWEQYIRIVKDKTPQAIMHLPRGLSVVRSYENIVFTFKKEEAVPFHYLLHVPGELVLPDGAYIYADQDDHYRGHDSHHFACDISNVTLPLIVRTRKPGDKFIPKGMKGRKKVKDLFIDEKVPHEQRSKWPIVTDANGQILWVVSLKEANIPVNQQHPTWLHLTYENHKNF</sequence>
<dbReference type="GO" id="GO:0032267">
    <property type="term" value="F:tRNA(Ile)-lysidine synthase activity"/>
    <property type="evidence" value="ECO:0007669"/>
    <property type="project" value="UniProtKB-EC"/>
</dbReference>
<dbReference type="PANTHER" id="PTHR43033">
    <property type="entry name" value="TRNA(ILE)-LYSIDINE SYNTHASE-RELATED"/>
    <property type="match status" value="1"/>
</dbReference>
<comment type="similarity">
    <text evidence="8">Belongs to the tRNA(Ile)-lysidine synthase family.</text>
</comment>
<comment type="subcellular location">
    <subcellularLocation>
        <location evidence="1 8">Cytoplasm</location>
    </subcellularLocation>
</comment>
<keyword evidence="3 8" id="KW-0436">Ligase</keyword>
<dbReference type="SUPFAM" id="SSF52402">
    <property type="entry name" value="Adenine nucleotide alpha hydrolases-like"/>
    <property type="match status" value="1"/>
</dbReference>
<feature type="domain" description="Lysidine-tRNA(Ile) synthetase C-terminal" evidence="9">
    <location>
        <begin position="386"/>
        <end position="458"/>
    </location>
</feature>
<reference evidence="10 11" key="1">
    <citation type="submission" date="2023-05" db="EMBL/GenBank/DDBJ databases">
        <title>Comparative genomics reveals the evidence of polycyclic aromatic hydrocarbons degradation in moderately halophilic genus Pontibacillus.</title>
        <authorList>
            <person name="Yang H."/>
            <person name="Qian Z."/>
        </authorList>
    </citation>
    <scope>NUCLEOTIDE SEQUENCE [LARGE SCALE GENOMIC DNA]</scope>
    <source>
        <strain evidence="11">HN14</strain>
    </source>
</reference>
<dbReference type="SMART" id="SM00977">
    <property type="entry name" value="TilS_C"/>
    <property type="match status" value="1"/>
</dbReference>
<protein>
    <recommendedName>
        <fullName evidence="8">tRNA(Ile)-lysidine synthase</fullName>
        <ecNumber evidence="8">6.3.4.19</ecNumber>
    </recommendedName>
    <alternativeName>
        <fullName evidence="8">tRNA(Ile)-2-lysyl-cytidine synthase</fullName>
    </alternativeName>
    <alternativeName>
        <fullName evidence="8">tRNA(Ile)-lysidine synthetase</fullName>
    </alternativeName>
</protein>
<dbReference type="InterPro" id="IPR012796">
    <property type="entry name" value="Lysidine-tRNA-synth_C"/>
</dbReference>
<dbReference type="InterPro" id="IPR012795">
    <property type="entry name" value="tRNA_Ile_lys_synt_N"/>
</dbReference>
<evidence type="ECO:0000259" key="9">
    <source>
        <dbReference type="SMART" id="SM00977"/>
    </source>
</evidence>
<dbReference type="RefSeq" id="WP_284526673.1">
    <property type="nucleotide sequence ID" value="NZ_CP126446.1"/>
</dbReference>
<keyword evidence="6 8" id="KW-0067">ATP-binding</keyword>
<dbReference type="EMBL" id="CP126446">
    <property type="protein sequence ID" value="WIF98214.1"/>
    <property type="molecule type" value="Genomic_DNA"/>
</dbReference>
<organism evidence="10 11">
    <name type="scientific">Pontibacillus chungwhensis</name>
    <dbReference type="NCBI Taxonomy" id="265426"/>
    <lineage>
        <taxon>Bacteria</taxon>
        <taxon>Bacillati</taxon>
        <taxon>Bacillota</taxon>
        <taxon>Bacilli</taxon>
        <taxon>Bacillales</taxon>
        <taxon>Bacillaceae</taxon>
        <taxon>Pontibacillus</taxon>
    </lineage>
</organism>
<feature type="binding site" evidence="8">
    <location>
        <begin position="30"/>
        <end position="35"/>
    </location>
    <ligand>
        <name>ATP</name>
        <dbReference type="ChEBI" id="CHEBI:30616"/>
    </ligand>
</feature>
<dbReference type="NCBIfam" id="TIGR02432">
    <property type="entry name" value="lysidine_TilS_N"/>
    <property type="match status" value="1"/>
</dbReference>
<evidence type="ECO:0000256" key="4">
    <source>
        <dbReference type="ARBA" id="ARBA00022694"/>
    </source>
</evidence>
<dbReference type="InterPro" id="IPR011063">
    <property type="entry name" value="TilS/TtcA_N"/>
</dbReference>
<dbReference type="SUPFAM" id="SSF56037">
    <property type="entry name" value="PheT/TilS domain"/>
    <property type="match status" value="1"/>
</dbReference>
<keyword evidence="2 8" id="KW-0963">Cytoplasm</keyword>
<dbReference type="Pfam" id="PF11734">
    <property type="entry name" value="TilS_C"/>
    <property type="match status" value="1"/>
</dbReference>
<name>A0ABY8V0Q8_9BACI</name>
<keyword evidence="5 8" id="KW-0547">Nucleotide-binding</keyword>
<keyword evidence="11" id="KW-1185">Reference proteome</keyword>
<evidence type="ECO:0000256" key="2">
    <source>
        <dbReference type="ARBA" id="ARBA00022490"/>
    </source>
</evidence>
<keyword evidence="4 8" id="KW-0819">tRNA processing</keyword>
<dbReference type="HAMAP" id="MF_01161">
    <property type="entry name" value="tRNA_Ile_lys_synt"/>
    <property type="match status" value="1"/>
</dbReference>
<evidence type="ECO:0000256" key="1">
    <source>
        <dbReference type="ARBA" id="ARBA00004496"/>
    </source>
</evidence>
<proteinExistence type="inferred from homology"/>
<gene>
    <name evidence="8 10" type="primary">tilS</name>
    <name evidence="10" type="ORF">QNI29_00440</name>
</gene>
<evidence type="ECO:0000256" key="7">
    <source>
        <dbReference type="ARBA" id="ARBA00048539"/>
    </source>
</evidence>
<comment type="catalytic activity">
    <reaction evidence="7 8">
        <text>cytidine(34) in tRNA(Ile2) + L-lysine + ATP = lysidine(34) in tRNA(Ile2) + AMP + diphosphate + H(+)</text>
        <dbReference type="Rhea" id="RHEA:43744"/>
        <dbReference type="Rhea" id="RHEA-COMP:10625"/>
        <dbReference type="Rhea" id="RHEA-COMP:10670"/>
        <dbReference type="ChEBI" id="CHEBI:15378"/>
        <dbReference type="ChEBI" id="CHEBI:30616"/>
        <dbReference type="ChEBI" id="CHEBI:32551"/>
        <dbReference type="ChEBI" id="CHEBI:33019"/>
        <dbReference type="ChEBI" id="CHEBI:82748"/>
        <dbReference type="ChEBI" id="CHEBI:83665"/>
        <dbReference type="ChEBI" id="CHEBI:456215"/>
        <dbReference type="EC" id="6.3.4.19"/>
    </reaction>
</comment>
<dbReference type="InterPro" id="IPR014729">
    <property type="entry name" value="Rossmann-like_a/b/a_fold"/>
</dbReference>
<evidence type="ECO:0000256" key="6">
    <source>
        <dbReference type="ARBA" id="ARBA00022840"/>
    </source>
</evidence>